<evidence type="ECO:0000256" key="2">
    <source>
        <dbReference type="ARBA" id="ARBA00022692"/>
    </source>
</evidence>
<dbReference type="GO" id="GO:0051607">
    <property type="term" value="P:defense response to virus"/>
    <property type="evidence" value="ECO:0007669"/>
    <property type="project" value="EnsemblMetazoa"/>
</dbReference>
<dbReference type="STRING" id="7238.B4HLT2"/>
<protein>
    <submittedName>
        <fullName evidence="7">GM24821</fullName>
    </submittedName>
</protein>
<feature type="transmembrane region" description="Helical" evidence="6">
    <location>
        <begin position="366"/>
        <end position="386"/>
    </location>
</feature>
<feature type="transmembrane region" description="Helical" evidence="6">
    <location>
        <begin position="478"/>
        <end position="500"/>
    </location>
</feature>
<feature type="transmembrane region" description="Helical" evidence="6">
    <location>
        <begin position="312"/>
        <end position="331"/>
    </location>
</feature>
<feature type="transmembrane region" description="Helical" evidence="6">
    <location>
        <begin position="874"/>
        <end position="893"/>
    </location>
</feature>
<evidence type="ECO:0000313" key="7">
    <source>
        <dbReference type="EMBL" id="EDW40964.1"/>
    </source>
</evidence>
<accession>B4HLT2</accession>
<dbReference type="PhylomeDB" id="B4HLT2"/>
<dbReference type="HOGENOM" id="CLU_014575_0_0_1"/>
<dbReference type="AlphaFoldDB" id="B4HLT2"/>
<feature type="transmembrane region" description="Helical" evidence="6">
    <location>
        <begin position="541"/>
        <end position="560"/>
    </location>
</feature>
<feature type="transmembrane region" description="Helical" evidence="6">
    <location>
        <begin position="604"/>
        <end position="623"/>
    </location>
</feature>
<feature type="transmembrane region" description="Helical" evidence="6">
    <location>
        <begin position="74"/>
        <end position="92"/>
    </location>
</feature>
<evidence type="ECO:0000256" key="5">
    <source>
        <dbReference type="SAM" id="MobiDB-lite"/>
    </source>
</evidence>
<feature type="transmembrane region" description="Helical" evidence="6">
    <location>
        <begin position="33"/>
        <end position="54"/>
    </location>
</feature>
<feature type="transmembrane region" description="Helical" evidence="6">
    <location>
        <begin position="643"/>
        <end position="665"/>
    </location>
</feature>
<keyword evidence="8" id="KW-1185">Reference proteome</keyword>
<evidence type="ECO:0000313" key="8">
    <source>
        <dbReference type="Proteomes" id="UP000001292"/>
    </source>
</evidence>
<organism evidence="8">
    <name type="scientific">Drosophila sechellia</name>
    <name type="common">Fruit fly</name>
    <dbReference type="NCBI Taxonomy" id="7238"/>
    <lineage>
        <taxon>Eukaryota</taxon>
        <taxon>Metazoa</taxon>
        <taxon>Ecdysozoa</taxon>
        <taxon>Arthropoda</taxon>
        <taxon>Hexapoda</taxon>
        <taxon>Insecta</taxon>
        <taxon>Pterygota</taxon>
        <taxon>Neoptera</taxon>
        <taxon>Endopterygota</taxon>
        <taxon>Diptera</taxon>
        <taxon>Brachycera</taxon>
        <taxon>Muscomorpha</taxon>
        <taxon>Ephydroidea</taxon>
        <taxon>Drosophilidae</taxon>
        <taxon>Drosophila</taxon>
        <taxon>Sophophora</taxon>
    </lineage>
</organism>
<feature type="transmembrane region" description="Helical" evidence="6">
    <location>
        <begin position="165"/>
        <end position="183"/>
    </location>
</feature>
<feature type="transmembrane region" description="Helical" evidence="6">
    <location>
        <begin position="195"/>
        <end position="215"/>
    </location>
</feature>
<dbReference type="PANTHER" id="PTHR23529:SF2">
    <property type="entry name" value="GH19118P-RELATED"/>
    <property type="match status" value="1"/>
</dbReference>
<gene>
    <name evidence="7" type="primary">Dsec\GM24821</name>
    <name evidence="7" type="ORF">Dsec_GM24821</name>
</gene>
<proteinExistence type="predicted"/>
<feature type="transmembrane region" description="Helical" evidence="6">
    <location>
        <begin position="99"/>
        <end position="117"/>
    </location>
</feature>
<evidence type="ECO:0000256" key="3">
    <source>
        <dbReference type="ARBA" id="ARBA00022989"/>
    </source>
</evidence>
<reference evidence="7 8" key="1">
    <citation type="journal article" date="2007" name="Nature">
        <title>Evolution of genes and genomes on the Drosophila phylogeny.</title>
        <authorList>
            <consortium name="Drosophila 12 Genomes Consortium"/>
            <person name="Clark A.G."/>
            <person name="Eisen M.B."/>
            <person name="Smith D.R."/>
            <person name="Bergman C.M."/>
            <person name="Oliver B."/>
            <person name="Markow T.A."/>
            <person name="Kaufman T.C."/>
            <person name="Kellis M."/>
            <person name="Gelbart W."/>
            <person name="Iyer V.N."/>
            <person name="Pollard D.A."/>
            <person name="Sackton T.B."/>
            <person name="Larracuente A.M."/>
            <person name="Singh N.D."/>
            <person name="Abad J.P."/>
            <person name="Abt D.N."/>
            <person name="Adryan B."/>
            <person name="Aguade M."/>
            <person name="Akashi H."/>
            <person name="Anderson W.W."/>
            <person name="Aquadro C.F."/>
            <person name="Ardell D.H."/>
            <person name="Arguello R."/>
            <person name="Artieri C.G."/>
            <person name="Barbash D.A."/>
            <person name="Barker D."/>
            <person name="Barsanti P."/>
            <person name="Batterham P."/>
            <person name="Batzoglou S."/>
            <person name="Begun D."/>
            <person name="Bhutkar A."/>
            <person name="Blanco E."/>
            <person name="Bosak S.A."/>
            <person name="Bradley R.K."/>
            <person name="Brand A.D."/>
            <person name="Brent M.R."/>
            <person name="Brooks A.N."/>
            <person name="Brown R.H."/>
            <person name="Butlin R.K."/>
            <person name="Caggese C."/>
            <person name="Calvi B.R."/>
            <person name="Bernardo de Carvalho A."/>
            <person name="Caspi A."/>
            <person name="Castrezana S."/>
            <person name="Celniker S.E."/>
            <person name="Chang J.L."/>
            <person name="Chapple C."/>
            <person name="Chatterji S."/>
            <person name="Chinwalla A."/>
            <person name="Civetta A."/>
            <person name="Clifton S.W."/>
            <person name="Comeron J.M."/>
            <person name="Costello J.C."/>
            <person name="Coyne J.A."/>
            <person name="Daub J."/>
            <person name="David R.G."/>
            <person name="Delcher A.L."/>
            <person name="Delehaunty K."/>
            <person name="Do C.B."/>
            <person name="Ebling H."/>
            <person name="Edwards K."/>
            <person name="Eickbush T."/>
            <person name="Evans J.D."/>
            <person name="Filipski A."/>
            <person name="Findeiss S."/>
            <person name="Freyhult E."/>
            <person name="Fulton L."/>
            <person name="Fulton R."/>
            <person name="Garcia A.C."/>
            <person name="Gardiner A."/>
            <person name="Garfield D.A."/>
            <person name="Garvin B.E."/>
            <person name="Gibson G."/>
            <person name="Gilbert D."/>
            <person name="Gnerre S."/>
            <person name="Godfrey J."/>
            <person name="Good R."/>
            <person name="Gotea V."/>
            <person name="Gravely B."/>
            <person name="Greenberg A.J."/>
            <person name="Griffiths-Jones S."/>
            <person name="Gross S."/>
            <person name="Guigo R."/>
            <person name="Gustafson E.A."/>
            <person name="Haerty W."/>
            <person name="Hahn M.W."/>
            <person name="Halligan D.L."/>
            <person name="Halpern A.L."/>
            <person name="Halter G.M."/>
            <person name="Han M.V."/>
            <person name="Heger A."/>
            <person name="Hillier L."/>
            <person name="Hinrichs A.S."/>
            <person name="Holmes I."/>
            <person name="Hoskins R.A."/>
            <person name="Hubisz M.J."/>
            <person name="Hultmark D."/>
            <person name="Huntley M.A."/>
            <person name="Jaffe D.B."/>
            <person name="Jagadeeshan S."/>
            <person name="Jeck W.R."/>
            <person name="Johnson J."/>
            <person name="Jones C.D."/>
            <person name="Jordan W.C."/>
            <person name="Karpen G.H."/>
            <person name="Kataoka E."/>
            <person name="Keightley P.D."/>
            <person name="Kheradpour P."/>
            <person name="Kirkness E.F."/>
            <person name="Koerich L.B."/>
            <person name="Kristiansen K."/>
            <person name="Kudrna D."/>
            <person name="Kulathinal R.J."/>
            <person name="Kumar S."/>
            <person name="Kwok R."/>
            <person name="Lander E."/>
            <person name="Langley C.H."/>
            <person name="Lapoint R."/>
            <person name="Lazzaro B.P."/>
            <person name="Lee S.J."/>
            <person name="Levesque L."/>
            <person name="Li R."/>
            <person name="Lin C.F."/>
            <person name="Lin M.F."/>
            <person name="Lindblad-Toh K."/>
            <person name="Llopart A."/>
            <person name="Long M."/>
            <person name="Low L."/>
            <person name="Lozovsky E."/>
            <person name="Lu J."/>
            <person name="Luo M."/>
            <person name="Machado C.A."/>
            <person name="Makalowski W."/>
            <person name="Marzo M."/>
            <person name="Matsuda M."/>
            <person name="Matzkin L."/>
            <person name="McAllister B."/>
            <person name="McBride C.S."/>
            <person name="McKernan B."/>
            <person name="McKernan K."/>
            <person name="Mendez-Lago M."/>
            <person name="Minx P."/>
            <person name="Mollenhauer M.U."/>
            <person name="Montooth K."/>
            <person name="Mount S.M."/>
            <person name="Mu X."/>
            <person name="Myers E."/>
            <person name="Negre B."/>
            <person name="Newfeld S."/>
            <person name="Nielsen R."/>
            <person name="Noor M.A."/>
            <person name="O'Grady P."/>
            <person name="Pachter L."/>
            <person name="Papaceit M."/>
            <person name="Parisi M.J."/>
            <person name="Parisi M."/>
            <person name="Parts L."/>
            <person name="Pedersen J.S."/>
            <person name="Pesole G."/>
            <person name="Phillippy A.M."/>
            <person name="Ponting C.P."/>
            <person name="Pop M."/>
            <person name="Porcelli D."/>
            <person name="Powell J.R."/>
            <person name="Prohaska S."/>
            <person name="Pruitt K."/>
            <person name="Puig M."/>
            <person name="Quesneville H."/>
            <person name="Ram K.R."/>
            <person name="Rand D."/>
            <person name="Rasmussen M.D."/>
            <person name="Reed L.K."/>
            <person name="Reenan R."/>
            <person name="Reily A."/>
            <person name="Remington K.A."/>
            <person name="Rieger T.T."/>
            <person name="Ritchie M.G."/>
            <person name="Robin C."/>
            <person name="Rogers Y.H."/>
            <person name="Rohde C."/>
            <person name="Rozas J."/>
            <person name="Rubenfield M.J."/>
            <person name="Ruiz A."/>
            <person name="Russo S."/>
            <person name="Salzberg S.L."/>
            <person name="Sanchez-Gracia A."/>
            <person name="Saranga D.J."/>
            <person name="Sato H."/>
            <person name="Schaeffer S.W."/>
            <person name="Schatz M.C."/>
            <person name="Schlenke T."/>
            <person name="Schwartz R."/>
            <person name="Segarra C."/>
            <person name="Singh R.S."/>
            <person name="Sirot L."/>
            <person name="Sirota M."/>
            <person name="Sisneros N.B."/>
            <person name="Smith C.D."/>
            <person name="Smith T.F."/>
            <person name="Spieth J."/>
            <person name="Stage D.E."/>
            <person name="Stark A."/>
            <person name="Stephan W."/>
            <person name="Strausberg R.L."/>
            <person name="Strempel S."/>
            <person name="Sturgill D."/>
            <person name="Sutton G."/>
            <person name="Sutton G.G."/>
            <person name="Tao W."/>
            <person name="Teichmann S."/>
            <person name="Tobari Y.N."/>
            <person name="Tomimura Y."/>
            <person name="Tsolas J.M."/>
            <person name="Valente V.L."/>
            <person name="Venter E."/>
            <person name="Venter J.C."/>
            <person name="Vicario S."/>
            <person name="Vieira F.G."/>
            <person name="Vilella A.J."/>
            <person name="Villasante A."/>
            <person name="Walenz B."/>
            <person name="Wang J."/>
            <person name="Wasserman M."/>
            <person name="Watts T."/>
            <person name="Wilson D."/>
            <person name="Wilson R.K."/>
            <person name="Wing R.A."/>
            <person name="Wolfner M.F."/>
            <person name="Wong A."/>
            <person name="Wong G.K."/>
            <person name="Wu C.I."/>
            <person name="Wu G."/>
            <person name="Yamamoto D."/>
            <person name="Yang H.P."/>
            <person name="Yang S.P."/>
            <person name="Yorke J.A."/>
            <person name="Yoshida K."/>
            <person name="Zdobnov E."/>
            <person name="Zhang P."/>
            <person name="Zhang Y."/>
            <person name="Zimin A.V."/>
            <person name="Baldwin J."/>
            <person name="Abdouelleil A."/>
            <person name="Abdulkadir J."/>
            <person name="Abebe A."/>
            <person name="Abera B."/>
            <person name="Abreu J."/>
            <person name="Acer S.C."/>
            <person name="Aftuck L."/>
            <person name="Alexander A."/>
            <person name="An P."/>
            <person name="Anderson E."/>
            <person name="Anderson S."/>
            <person name="Arachi H."/>
            <person name="Azer M."/>
            <person name="Bachantsang P."/>
            <person name="Barry A."/>
            <person name="Bayul T."/>
            <person name="Berlin A."/>
            <person name="Bessette D."/>
            <person name="Bloom T."/>
            <person name="Blye J."/>
            <person name="Boguslavskiy L."/>
            <person name="Bonnet C."/>
            <person name="Boukhgalter B."/>
            <person name="Bourzgui I."/>
            <person name="Brown A."/>
            <person name="Cahill P."/>
            <person name="Channer S."/>
            <person name="Cheshatsang Y."/>
            <person name="Chuda L."/>
            <person name="Citroen M."/>
            <person name="Collymore A."/>
            <person name="Cooke P."/>
            <person name="Costello M."/>
            <person name="D'Aco K."/>
            <person name="Daza R."/>
            <person name="De Haan G."/>
            <person name="DeGray S."/>
            <person name="DeMaso C."/>
            <person name="Dhargay N."/>
            <person name="Dooley K."/>
            <person name="Dooley E."/>
            <person name="Doricent M."/>
            <person name="Dorje P."/>
            <person name="Dorjee K."/>
            <person name="Dupes A."/>
            <person name="Elong R."/>
            <person name="Falk J."/>
            <person name="Farina A."/>
            <person name="Faro S."/>
            <person name="Ferguson D."/>
            <person name="Fisher S."/>
            <person name="Foley C.D."/>
            <person name="Franke A."/>
            <person name="Friedrich D."/>
            <person name="Gadbois L."/>
            <person name="Gearin G."/>
            <person name="Gearin C.R."/>
            <person name="Giannoukos G."/>
            <person name="Goode T."/>
            <person name="Graham J."/>
            <person name="Grandbois E."/>
            <person name="Grewal S."/>
            <person name="Gyaltsen K."/>
            <person name="Hafez N."/>
            <person name="Hagos B."/>
            <person name="Hall J."/>
            <person name="Henson C."/>
            <person name="Hollinger A."/>
            <person name="Honan T."/>
            <person name="Huard M.D."/>
            <person name="Hughes L."/>
            <person name="Hurhula B."/>
            <person name="Husby M.E."/>
            <person name="Kamat A."/>
            <person name="Kanga B."/>
            <person name="Kashin S."/>
            <person name="Khazanovich D."/>
            <person name="Kisner P."/>
            <person name="Lance K."/>
            <person name="Lara M."/>
            <person name="Lee W."/>
            <person name="Lennon N."/>
            <person name="Letendre F."/>
            <person name="LeVine R."/>
            <person name="Lipovsky A."/>
            <person name="Liu X."/>
            <person name="Liu J."/>
            <person name="Liu S."/>
            <person name="Lokyitsang T."/>
            <person name="Lokyitsang Y."/>
            <person name="Lubonja R."/>
            <person name="Lui A."/>
            <person name="MacDonald P."/>
            <person name="Magnisalis V."/>
            <person name="Maru K."/>
            <person name="Matthews C."/>
            <person name="McCusker W."/>
            <person name="McDonough S."/>
            <person name="Mehta T."/>
            <person name="Meldrim J."/>
            <person name="Meneus L."/>
            <person name="Mihai O."/>
            <person name="Mihalev A."/>
            <person name="Mihova T."/>
            <person name="Mittelman R."/>
            <person name="Mlenga V."/>
            <person name="Montmayeur A."/>
            <person name="Mulrain L."/>
            <person name="Navidi A."/>
            <person name="Naylor J."/>
            <person name="Negash T."/>
            <person name="Nguyen T."/>
            <person name="Nguyen N."/>
            <person name="Nicol R."/>
            <person name="Norbu C."/>
            <person name="Norbu N."/>
            <person name="Novod N."/>
            <person name="O'Neill B."/>
            <person name="Osman S."/>
            <person name="Markiewicz E."/>
            <person name="Oyono O.L."/>
            <person name="Patti C."/>
            <person name="Phunkhang P."/>
            <person name="Pierre F."/>
            <person name="Priest M."/>
            <person name="Raghuraman S."/>
            <person name="Rege F."/>
            <person name="Reyes R."/>
            <person name="Rise C."/>
            <person name="Rogov P."/>
            <person name="Ross K."/>
            <person name="Ryan E."/>
            <person name="Settipalli S."/>
            <person name="Shea T."/>
            <person name="Sherpa N."/>
            <person name="Shi L."/>
            <person name="Shih D."/>
            <person name="Sparrow T."/>
            <person name="Spaulding J."/>
            <person name="Stalker J."/>
            <person name="Stange-Thomann N."/>
            <person name="Stavropoulos S."/>
            <person name="Stone C."/>
            <person name="Strader C."/>
            <person name="Tesfaye S."/>
            <person name="Thomson T."/>
            <person name="Thoulutsang Y."/>
            <person name="Thoulutsang D."/>
            <person name="Topham K."/>
            <person name="Topping I."/>
            <person name="Tsamla T."/>
            <person name="Vassiliev H."/>
            <person name="Vo A."/>
            <person name="Wangchuk T."/>
            <person name="Wangdi T."/>
            <person name="Weiand M."/>
            <person name="Wilkinson J."/>
            <person name="Wilson A."/>
            <person name="Yadav S."/>
            <person name="Young G."/>
            <person name="Yu Q."/>
            <person name="Zembek L."/>
            <person name="Zhong D."/>
            <person name="Zimmer A."/>
            <person name="Zwirko Z."/>
            <person name="Jaffe D.B."/>
            <person name="Alvarez P."/>
            <person name="Brockman W."/>
            <person name="Butler J."/>
            <person name="Chin C."/>
            <person name="Gnerre S."/>
            <person name="Grabherr M."/>
            <person name="Kleber M."/>
            <person name="Mauceli E."/>
            <person name="MacCallum I."/>
        </authorList>
    </citation>
    <scope>NUCLEOTIDE SEQUENCE [LARGE SCALE GENOMIC DNA]</scope>
    <source>
        <strain evidence="8">Rob3c / Tucson 14021-0248.25</strain>
    </source>
</reference>
<dbReference type="InterPro" id="IPR036259">
    <property type="entry name" value="MFS_trans_sf"/>
</dbReference>
<feature type="region of interest" description="Disordered" evidence="5">
    <location>
        <begin position="410"/>
        <end position="474"/>
    </location>
</feature>
<feature type="transmembrane region" description="Helical" evidence="6">
    <location>
        <begin position="123"/>
        <end position="144"/>
    </location>
</feature>
<feature type="transmembrane region" description="Helical" evidence="6">
    <location>
        <begin position="512"/>
        <end position="529"/>
    </location>
</feature>
<dbReference type="InterPro" id="IPR005828">
    <property type="entry name" value="MFS_sugar_transport-like"/>
</dbReference>
<keyword evidence="3 6" id="KW-1133">Transmembrane helix</keyword>
<dbReference type="SUPFAM" id="SSF103473">
    <property type="entry name" value="MFS general substrate transporter"/>
    <property type="match status" value="3"/>
</dbReference>
<evidence type="ECO:0000256" key="6">
    <source>
        <dbReference type="SAM" id="Phobius"/>
    </source>
</evidence>
<keyword evidence="2 6" id="KW-0812">Transmembrane</keyword>
<dbReference type="OMA" id="NMTTTYV"/>
<dbReference type="Proteomes" id="UP000001292">
    <property type="component" value="Unassembled WGS sequence"/>
</dbReference>
<feature type="transmembrane region" description="Helical" evidence="6">
    <location>
        <begin position="572"/>
        <end position="592"/>
    </location>
</feature>
<feature type="compositionally biased region" description="Low complexity" evidence="5">
    <location>
        <begin position="411"/>
        <end position="427"/>
    </location>
</feature>
<feature type="transmembrane region" description="Helical" evidence="6">
    <location>
        <begin position="281"/>
        <end position="300"/>
    </location>
</feature>
<feature type="transmembrane region" description="Helical" evidence="6">
    <location>
        <begin position="846"/>
        <end position="868"/>
    </location>
</feature>
<sequence>MSPKKCEPPPEDSLATTEKATFLRLGHKNHSQWTALGSASFILISGGMSLAWGAGFAVHSTHRDQLLRTVHMQVAWYATAVLGALFGAFYTHRLPQQPIYIFSSILVIASGILFLAWPECPGAIIAARYLDGLANGLVFVPALSTVGEISVNEIRGLLASTVEQLSFNTGILMQLIYTAVWQVNWNVAIVADQVHGVLSIVYGVIALVLALTLCVESPVHLLMRSSEQRALVALRHLQRPYMVTSEMLLRLDEHKQYVAANREMCLGSSLQKGYPSVLKLLALRLLGVLSLNSIVCSALYETGNQLVSCLYAWPFVVFGLLRWGGCFFAVLLMDTTGRKKPTLFGIFSTGAFAIAYANLFGRTPHMITALVMLFSLQFFAGLGQCVSANDKFAPPPLAMQNDKYPPPIGFYPPQGQPGYPQPSAQPGYPQPGQPQHITPAETYGPPPPPMPPRDPHTRVDPPGGCFQRNQKNKPQSNAVAAAGLIFISGGMNIAWAIGFRGPIYYQTTKHNYIAWFIGAIIGALVTMALTNKVAKKHILQFSSVLVTIGGLVIACTHHNGAGTTAACYLDGIANGLVFAPFMALVAEISVPYMRGMASATLEQLCFGTGILLQVIYVSSWTYSSYMTYNGFTSENMKGVLSTIYGVLALIMGSFFTIESPVLMLANNEEQAAIDALRRLQKPAVLTEETYELLAEHKRYLAYNKNMSKGESISKALPTFMRLAYLRALNAMSISSVVVITYAVSIIVSNELGNANALYIGFAFCRWLGSLIPSFCMESLGRKKPAVFGLLVSCGLAFVVGSLYNLYTYMSQVCVLLMIFELFAGMAFSSNSAYLAEAYPMGVKQHFIGLTFITEIYVFLIINVCDFNLAQGYNYFYVMGAMYLAGVILGVLTLPETRRMTLQGAQEQFNKFVNFRF</sequence>
<comment type="subcellular location">
    <subcellularLocation>
        <location evidence="1">Membrane</location>
    </subcellularLocation>
</comment>
<name>B4HLT2_DROSE</name>
<dbReference type="PANTHER" id="PTHR23529">
    <property type="entry name" value="GH19118P-RELATED"/>
    <property type="match status" value="1"/>
</dbReference>
<dbReference type="EMBL" id="CH480815">
    <property type="protein sequence ID" value="EDW40964.1"/>
    <property type="molecule type" value="Genomic_DNA"/>
</dbReference>
<dbReference type="GO" id="GO:0022857">
    <property type="term" value="F:transmembrane transporter activity"/>
    <property type="evidence" value="ECO:0007669"/>
    <property type="project" value="InterPro"/>
</dbReference>
<dbReference type="Gene3D" id="1.20.1250.20">
    <property type="entry name" value="MFS general substrate transporter like domains"/>
    <property type="match status" value="2"/>
</dbReference>
<feature type="transmembrane region" description="Helical" evidence="6">
    <location>
        <begin position="812"/>
        <end position="834"/>
    </location>
</feature>
<feature type="transmembrane region" description="Helical" evidence="6">
    <location>
        <begin position="343"/>
        <end position="360"/>
    </location>
</feature>
<evidence type="ECO:0000256" key="1">
    <source>
        <dbReference type="ARBA" id="ARBA00004370"/>
    </source>
</evidence>
<dbReference type="GO" id="GO:0016020">
    <property type="term" value="C:membrane"/>
    <property type="evidence" value="ECO:0007669"/>
    <property type="project" value="UniProtKB-SubCell"/>
</dbReference>
<feature type="transmembrane region" description="Helical" evidence="6">
    <location>
        <begin position="786"/>
        <end position="806"/>
    </location>
</feature>
<evidence type="ECO:0000256" key="4">
    <source>
        <dbReference type="ARBA" id="ARBA00023136"/>
    </source>
</evidence>
<keyword evidence="4 6" id="KW-0472">Membrane</keyword>
<feature type="transmembrane region" description="Helical" evidence="6">
    <location>
        <begin position="723"/>
        <end position="744"/>
    </location>
</feature>
<dbReference type="Pfam" id="PF00083">
    <property type="entry name" value="Sugar_tr"/>
    <property type="match status" value="2"/>
</dbReference>